<reference evidence="9 10" key="1">
    <citation type="submission" date="2019-02" db="EMBL/GenBank/DDBJ databases">
        <title>Draft genome sequences of novel Actinobacteria.</title>
        <authorList>
            <person name="Sahin N."/>
            <person name="Ay H."/>
            <person name="Saygin H."/>
        </authorList>
    </citation>
    <scope>NUCLEOTIDE SEQUENCE [LARGE SCALE GENOMIC DNA]</scope>
    <source>
        <strain evidence="9 10">KC201</strain>
    </source>
</reference>
<feature type="binding site" evidence="7">
    <location>
        <position position="208"/>
    </location>
    <ligand>
        <name>Fe cation</name>
        <dbReference type="ChEBI" id="CHEBI:24875"/>
    </ligand>
</feature>
<dbReference type="GO" id="GO:0005506">
    <property type="term" value="F:iron ion binding"/>
    <property type="evidence" value="ECO:0007669"/>
    <property type="project" value="InterPro"/>
</dbReference>
<dbReference type="PANTHER" id="PTHR11473:SF24">
    <property type="entry name" value="PHENYLALANINE-4-HYDROXYLASE"/>
    <property type="match status" value="1"/>
</dbReference>
<dbReference type="CDD" id="cd00361">
    <property type="entry name" value="arom_aa_hydroxylase"/>
    <property type="match status" value="1"/>
</dbReference>
<evidence type="ECO:0000256" key="1">
    <source>
        <dbReference type="ARBA" id="ARBA00001954"/>
    </source>
</evidence>
<dbReference type="InterPro" id="IPR036951">
    <property type="entry name" value="ArAA_hydroxylase_sf"/>
</dbReference>
<keyword evidence="10" id="KW-1185">Reference proteome</keyword>
<protein>
    <submittedName>
        <fullName evidence="9">Phenylalanine 4-monooxygenase</fullName>
        <ecNumber evidence="9">1.14.16.1</ecNumber>
    </submittedName>
</protein>
<dbReference type="PANTHER" id="PTHR11473">
    <property type="entry name" value="AROMATIC AMINO ACID HYDROXYLASE"/>
    <property type="match status" value="1"/>
</dbReference>
<proteinExistence type="inferred from homology"/>
<dbReference type="InterPro" id="IPR001273">
    <property type="entry name" value="ArAA_hydroxylase"/>
</dbReference>
<dbReference type="AlphaFoldDB" id="A0A4R4N596"/>
<dbReference type="NCBIfam" id="NF008877">
    <property type="entry name" value="PRK11913.1-2"/>
    <property type="match status" value="1"/>
</dbReference>
<organism evidence="9 10">
    <name type="scientific">Nonomuraea longispora</name>
    <dbReference type="NCBI Taxonomy" id="1848320"/>
    <lineage>
        <taxon>Bacteria</taxon>
        <taxon>Bacillati</taxon>
        <taxon>Actinomycetota</taxon>
        <taxon>Actinomycetes</taxon>
        <taxon>Streptosporangiales</taxon>
        <taxon>Streptosporangiaceae</taxon>
        <taxon>Nonomuraea</taxon>
    </lineage>
</organism>
<dbReference type="OrthoDB" id="9780502at2"/>
<gene>
    <name evidence="9" type="ORF">E1267_27450</name>
</gene>
<dbReference type="PRINTS" id="PR00372">
    <property type="entry name" value="FYWHYDRXLASE"/>
</dbReference>
<keyword evidence="5 7" id="KW-0408">Iron</keyword>
<evidence type="ECO:0000256" key="7">
    <source>
        <dbReference type="PIRSR" id="PIRSR601273-2"/>
    </source>
</evidence>
<dbReference type="SUPFAM" id="SSF56534">
    <property type="entry name" value="Aromatic aminoacid monoxygenases, catalytic and oligomerization domains"/>
    <property type="match status" value="1"/>
</dbReference>
<evidence type="ECO:0000256" key="3">
    <source>
        <dbReference type="ARBA" id="ARBA00022723"/>
    </source>
</evidence>
<dbReference type="Pfam" id="PF00351">
    <property type="entry name" value="Biopterin_H"/>
    <property type="match status" value="1"/>
</dbReference>
<dbReference type="InterPro" id="IPR019774">
    <property type="entry name" value="Aromatic-AA_hydroxylase_C"/>
</dbReference>
<evidence type="ECO:0000256" key="4">
    <source>
        <dbReference type="ARBA" id="ARBA00023002"/>
    </source>
</evidence>
<evidence type="ECO:0000259" key="8">
    <source>
        <dbReference type="PROSITE" id="PS51410"/>
    </source>
</evidence>
<dbReference type="EMBL" id="SMJZ01000120">
    <property type="protein sequence ID" value="TDC03124.1"/>
    <property type="molecule type" value="Genomic_DNA"/>
</dbReference>
<dbReference type="InterPro" id="IPR036329">
    <property type="entry name" value="Aro-AA_hydroxylase_C_sf"/>
</dbReference>
<evidence type="ECO:0000256" key="5">
    <source>
        <dbReference type="ARBA" id="ARBA00023004"/>
    </source>
</evidence>
<name>A0A4R4N596_9ACTN</name>
<comment type="caution">
    <text evidence="9">The sequence shown here is derived from an EMBL/GenBank/DDBJ whole genome shotgun (WGS) entry which is preliminary data.</text>
</comment>
<evidence type="ECO:0000256" key="2">
    <source>
        <dbReference type="ARBA" id="ARBA00009712"/>
    </source>
</evidence>
<feature type="domain" description="Biopterin-dependent aromatic amino acid hydroxylase family profile" evidence="8">
    <location>
        <begin position="1"/>
        <end position="296"/>
    </location>
</feature>
<evidence type="ECO:0000256" key="6">
    <source>
        <dbReference type="ARBA" id="ARBA00023033"/>
    </source>
</evidence>
<dbReference type="Proteomes" id="UP000295157">
    <property type="component" value="Unassembled WGS sequence"/>
</dbReference>
<evidence type="ECO:0000313" key="10">
    <source>
        <dbReference type="Proteomes" id="UP000295157"/>
    </source>
</evidence>
<feature type="binding site" evidence="7">
    <location>
        <position position="167"/>
    </location>
    <ligand>
        <name>Fe cation</name>
        <dbReference type="ChEBI" id="CHEBI:24875"/>
    </ligand>
</feature>
<dbReference type="PROSITE" id="PS51410">
    <property type="entry name" value="BH4_AAA_HYDROXYL_2"/>
    <property type="match status" value="1"/>
</dbReference>
<dbReference type="GO" id="GO:0004505">
    <property type="term" value="F:phenylalanine 4-monooxygenase activity"/>
    <property type="evidence" value="ECO:0007669"/>
    <property type="project" value="UniProtKB-EC"/>
</dbReference>
<feature type="binding site" evidence="7">
    <location>
        <position position="162"/>
    </location>
    <ligand>
        <name>Fe cation</name>
        <dbReference type="ChEBI" id="CHEBI:24875"/>
    </ligand>
</feature>
<keyword evidence="4 9" id="KW-0560">Oxidoreductase</keyword>
<comment type="similarity">
    <text evidence="2">Belongs to the biopterin-dependent aromatic amino acid hydroxylase family.</text>
</comment>
<accession>A0A4R4N596</accession>
<evidence type="ECO:0000313" key="9">
    <source>
        <dbReference type="EMBL" id="TDC03124.1"/>
    </source>
</evidence>
<dbReference type="EC" id="1.14.16.1" evidence="9"/>
<sequence length="296" mass="33035">MFEEAQYFAPVEAQADGSVVVELSASHPGFADPVYRTRRNAIAGLAVNYRPGTPIPVAEYTEQEHEVWATVTRELGIKHAKYATAEYLDGAARLGLPQDRIPQLEEVSQLLEPLTGFRYLPAAGLVPLRDFYGVLADGYFHSTQYIRHHSVPFYTPEPDVIHEVIGHANALANSRYAALYRLAGQAARRVEGEEALEFVSKVFWFTMEFGVMREAGELKAYGAGILSSYGEIEEFRGMDIRPLNLSAMGTTQYDITKYQDVLFRAESVQHLEDVVGDFWATCDDDSIAKLVAARVF</sequence>
<keyword evidence="3 7" id="KW-0479">Metal-binding</keyword>
<dbReference type="Gene3D" id="1.10.800.10">
    <property type="entry name" value="Aromatic amino acid hydroxylase"/>
    <property type="match status" value="1"/>
</dbReference>
<keyword evidence="6 9" id="KW-0503">Monooxygenase</keyword>
<comment type="cofactor">
    <cofactor evidence="1 7">
        <name>Fe(2+)</name>
        <dbReference type="ChEBI" id="CHEBI:29033"/>
    </cofactor>
</comment>